<accession>A0A7X6QYB1</accession>
<dbReference type="InterPro" id="IPR036388">
    <property type="entry name" value="WH-like_DNA-bd_sf"/>
</dbReference>
<name>A0A7X6QYB1_9CELL</name>
<evidence type="ECO:0000313" key="5">
    <source>
        <dbReference type="EMBL" id="NKY21923.1"/>
    </source>
</evidence>
<dbReference type="Pfam" id="PF01022">
    <property type="entry name" value="HTH_5"/>
    <property type="match status" value="1"/>
</dbReference>
<protein>
    <submittedName>
        <fullName evidence="5">Winged helix-turn-helix transcriptional regulator</fullName>
    </submittedName>
</protein>
<dbReference type="AlphaFoldDB" id="A0A7X6QYB1"/>
<dbReference type="PRINTS" id="PR00778">
    <property type="entry name" value="HTHARSR"/>
</dbReference>
<evidence type="ECO:0000256" key="2">
    <source>
        <dbReference type="ARBA" id="ARBA00023125"/>
    </source>
</evidence>
<evidence type="ECO:0000256" key="1">
    <source>
        <dbReference type="ARBA" id="ARBA00023015"/>
    </source>
</evidence>
<evidence type="ECO:0000259" key="4">
    <source>
        <dbReference type="PROSITE" id="PS50987"/>
    </source>
</evidence>
<keyword evidence="1" id="KW-0805">Transcription regulation</keyword>
<dbReference type="InterPro" id="IPR001845">
    <property type="entry name" value="HTH_ArsR_DNA-bd_dom"/>
</dbReference>
<dbReference type="EMBL" id="JAAXOX010000002">
    <property type="protein sequence ID" value="NKY21923.1"/>
    <property type="molecule type" value="Genomic_DNA"/>
</dbReference>
<dbReference type="GO" id="GO:0003700">
    <property type="term" value="F:DNA-binding transcription factor activity"/>
    <property type="evidence" value="ECO:0007669"/>
    <property type="project" value="InterPro"/>
</dbReference>
<dbReference type="Gene3D" id="1.10.10.10">
    <property type="entry name" value="Winged helix-like DNA-binding domain superfamily/Winged helix DNA-binding domain"/>
    <property type="match status" value="1"/>
</dbReference>
<proteinExistence type="predicted"/>
<dbReference type="GO" id="GO:0003677">
    <property type="term" value="F:DNA binding"/>
    <property type="evidence" value="ECO:0007669"/>
    <property type="project" value="UniProtKB-KW"/>
</dbReference>
<evidence type="ECO:0000256" key="3">
    <source>
        <dbReference type="ARBA" id="ARBA00023163"/>
    </source>
</evidence>
<reference evidence="5 6" key="1">
    <citation type="submission" date="2020-04" db="EMBL/GenBank/DDBJ databases">
        <title>MicrobeNet Type strains.</title>
        <authorList>
            <person name="Nicholson A.C."/>
        </authorList>
    </citation>
    <scope>NUCLEOTIDE SEQUENCE [LARGE SCALE GENOMIC DNA]</scope>
    <source>
        <strain evidence="5 6">ATCC BAA-788</strain>
    </source>
</reference>
<keyword evidence="3" id="KW-0804">Transcription</keyword>
<dbReference type="PROSITE" id="PS50987">
    <property type="entry name" value="HTH_ARSR_2"/>
    <property type="match status" value="1"/>
</dbReference>
<dbReference type="CDD" id="cd00090">
    <property type="entry name" value="HTH_ARSR"/>
    <property type="match status" value="1"/>
</dbReference>
<dbReference type="InterPro" id="IPR036390">
    <property type="entry name" value="WH_DNA-bd_sf"/>
</dbReference>
<organism evidence="5 6">
    <name type="scientific">Cellulomonas denverensis</name>
    <dbReference type="NCBI Taxonomy" id="264297"/>
    <lineage>
        <taxon>Bacteria</taxon>
        <taxon>Bacillati</taxon>
        <taxon>Actinomycetota</taxon>
        <taxon>Actinomycetes</taxon>
        <taxon>Micrococcales</taxon>
        <taxon>Cellulomonadaceae</taxon>
        <taxon>Cellulomonas</taxon>
    </lineage>
</organism>
<dbReference type="PANTHER" id="PTHR43132">
    <property type="entry name" value="ARSENICAL RESISTANCE OPERON REPRESSOR ARSR-RELATED"/>
    <property type="match status" value="1"/>
</dbReference>
<dbReference type="Proteomes" id="UP000581206">
    <property type="component" value="Unassembled WGS sequence"/>
</dbReference>
<dbReference type="NCBIfam" id="NF033788">
    <property type="entry name" value="HTH_metalloreg"/>
    <property type="match status" value="1"/>
</dbReference>
<sequence>MISTINEEPEPSDTSLAAPVAAVFRALGEPARLSILRHLFTGEHSVRELTDHLGLAQSTVSAHLACLRDCGLVRPRTVGRSSRYSVADPARLAALLAGADELVHGPGADAASCPHLEAR</sequence>
<gene>
    <name evidence="5" type="ORF">HGA03_04515</name>
</gene>
<dbReference type="SUPFAM" id="SSF46785">
    <property type="entry name" value="Winged helix' DNA-binding domain"/>
    <property type="match status" value="1"/>
</dbReference>
<dbReference type="SMART" id="SM00418">
    <property type="entry name" value="HTH_ARSR"/>
    <property type="match status" value="1"/>
</dbReference>
<dbReference type="InterPro" id="IPR011991">
    <property type="entry name" value="ArsR-like_HTH"/>
</dbReference>
<feature type="domain" description="HTH arsR-type" evidence="4">
    <location>
        <begin position="12"/>
        <end position="106"/>
    </location>
</feature>
<keyword evidence="6" id="KW-1185">Reference proteome</keyword>
<evidence type="ECO:0000313" key="6">
    <source>
        <dbReference type="Proteomes" id="UP000581206"/>
    </source>
</evidence>
<comment type="caution">
    <text evidence="5">The sequence shown here is derived from an EMBL/GenBank/DDBJ whole genome shotgun (WGS) entry which is preliminary data.</text>
</comment>
<dbReference type="InterPro" id="IPR051011">
    <property type="entry name" value="Metal_resp_trans_reg"/>
</dbReference>
<keyword evidence="2" id="KW-0238">DNA-binding</keyword>
<dbReference type="PANTHER" id="PTHR43132:SF2">
    <property type="entry name" value="ARSENICAL RESISTANCE OPERON REPRESSOR ARSR-RELATED"/>
    <property type="match status" value="1"/>
</dbReference>
<dbReference type="RefSeq" id="WP_168629486.1">
    <property type="nucleotide sequence ID" value="NZ_BONL01000002.1"/>
</dbReference>